<reference evidence="1" key="1">
    <citation type="submission" date="2021-12" db="EMBL/GenBank/DDBJ databases">
        <title>Comparative genomics, transcriptomics and evolutionary studies reveal genomic signatures of adaptation to plant cell wall in hemibiotrophic fungi.</title>
        <authorList>
            <consortium name="DOE Joint Genome Institute"/>
            <person name="Baroncelli R."/>
            <person name="Diaz J.F."/>
            <person name="Benocci T."/>
            <person name="Peng M."/>
            <person name="Battaglia E."/>
            <person name="Haridas S."/>
            <person name="Andreopoulos W."/>
            <person name="Labutti K."/>
            <person name="Pangilinan J."/>
            <person name="Floch G.L."/>
            <person name="Makela M.R."/>
            <person name="Henrissat B."/>
            <person name="Grigoriev I.V."/>
            <person name="Crouch J.A."/>
            <person name="De Vries R.P."/>
            <person name="Sukno S.A."/>
            <person name="Thon M.R."/>
        </authorList>
    </citation>
    <scope>NUCLEOTIDE SEQUENCE</scope>
    <source>
        <strain evidence="1">CBS 112980</strain>
    </source>
</reference>
<dbReference type="EMBL" id="JAHMHS010000001">
    <property type="protein sequence ID" value="KAK1731898.1"/>
    <property type="molecule type" value="Genomic_DNA"/>
</dbReference>
<proteinExistence type="predicted"/>
<evidence type="ECO:0000313" key="2">
    <source>
        <dbReference type="Proteomes" id="UP001244207"/>
    </source>
</evidence>
<comment type="caution">
    <text evidence="1">The sequence shown here is derived from an EMBL/GenBank/DDBJ whole genome shotgun (WGS) entry which is preliminary data.</text>
</comment>
<protein>
    <submittedName>
        <fullName evidence="1">Uncharacterized protein</fullName>
    </submittedName>
</protein>
<name>A0AAD8XR35_GLOAC</name>
<sequence>MKMIQRLLLVLPELPLVWGLFWLRELAIGVWENRSTALKTLRVRRVESRKDESVGIQIEGETLDGRGGPSNFISLDYTGGHGRCELG</sequence>
<organism evidence="1 2">
    <name type="scientific">Glomerella acutata</name>
    <name type="common">Colletotrichum acutatum</name>
    <dbReference type="NCBI Taxonomy" id="27357"/>
    <lineage>
        <taxon>Eukaryota</taxon>
        <taxon>Fungi</taxon>
        <taxon>Dikarya</taxon>
        <taxon>Ascomycota</taxon>
        <taxon>Pezizomycotina</taxon>
        <taxon>Sordariomycetes</taxon>
        <taxon>Hypocreomycetidae</taxon>
        <taxon>Glomerellales</taxon>
        <taxon>Glomerellaceae</taxon>
        <taxon>Colletotrichum</taxon>
        <taxon>Colletotrichum acutatum species complex</taxon>
    </lineage>
</organism>
<gene>
    <name evidence="1" type="ORF">BDZ83DRAFT_9185</name>
</gene>
<dbReference type="AlphaFoldDB" id="A0AAD8XR35"/>
<dbReference type="Proteomes" id="UP001244207">
    <property type="component" value="Unassembled WGS sequence"/>
</dbReference>
<evidence type="ECO:0000313" key="1">
    <source>
        <dbReference type="EMBL" id="KAK1731898.1"/>
    </source>
</evidence>
<dbReference type="GeneID" id="85399903"/>
<accession>A0AAD8XR35</accession>
<dbReference type="RefSeq" id="XP_060371953.1">
    <property type="nucleotide sequence ID" value="XM_060516005.1"/>
</dbReference>
<keyword evidence="2" id="KW-1185">Reference proteome</keyword>